<dbReference type="PANTHER" id="PTHR12128:SF66">
    <property type="entry name" value="4-HYDROXY-2-OXOGLUTARATE ALDOLASE, MITOCHONDRIAL"/>
    <property type="match status" value="1"/>
</dbReference>
<evidence type="ECO:0000256" key="7">
    <source>
        <dbReference type="ARBA" id="ARBA00022915"/>
    </source>
</evidence>
<protein>
    <recommendedName>
        <fullName evidence="4">4-hydroxy-tetrahydrodipicolinate synthase</fullName>
        <ecNumber evidence="4">4.3.3.7</ecNumber>
    </recommendedName>
</protein>
<evidence type="ECO:0000256" key="13">
    <source>
        <dbReference type="PIRSR" id="PIRSR001365-1"/>
    </source>
</evidence>
<accession>A0ABD3PE22</accession>
<comment type="similarity">
    <text evidence="3 12">Belongs to the DapA family.</text>
</comment>
<dbReference type="PRINTS" id="PR00146">
    <property type="entry name" value="DHPICSNTHASE"/>
</dbReference>
<dbReference type="GO" id="GO:0008840">
    <property type="term" value="F:4-hydroxy-tetrahydrodipicolinate synthase activity"/>
    <property type="evidence" value="ECO:0007669"/>
    <property type="project" value="UniProtKB-EC"/>
</dbReference>
<reference evidence="16 17" key="1">
    <citation type="submission" date="2024-10" db="EMBL/GenBank/DDBJ databases">
        <title>Updated reference genomes for cyclostephanoid diatoms.</title>
        <authorList>
            <person name="Roberts W.R."/>
            <person name="Alverson A.J."/>
        </authorList>
    </citation>
    <scope>NUCLEOTIDE SEQUENCE [LARGE SCALE GENOMIC DNA]</scope>
    <source>
        <strain evidence="16 17">AJA010-31</strain>
    </source>
</reference>
<organism evidence="16 17">
    <name type="scientific">Cyclotella atomus</name>
    <dbReference type="NCBI Taxonomy" id="382360"/>
    <lineage>
        <taxon>Eukaryota</taxon>
        <taxon>Sar</taxon>
        <taxon>Stramenopiles</taxon>
        <taxon>Ochrophyta</taxon>
        <taxon>Bacillariophyta</taxon>
        <taxon>Coscinodiscophyceae</taxon>
        <taxon>Thalassiosirophycidae</taxon>
        <taxon>Stephanodiscales</taxon>
        <taxon>Stephanodiscaceae</taxon>
        <taxon>Cyclotella</taxon>
    </lineage>
</organism>
<evidence type="ECO:0000313" key="17">
    <source>
        <dbReference type="Proteomes" id="UP001530400"/>
    </source>
</evidence>
<comment type="pathway">
    <text evidence="2">Amino-acid biosynthesis; L-lysine biosynthesis via DAP pathway; (S)-tetrahydrodipicolinate from L-aspartate: step 3/4.</text>
</comment>
<evidence type="ECO:0000256" key="10">
    <source>
        <dbReference type="ARBA" id="ARBA00023270"/>
    </source>
</evidence>
<keyword evidence="6" id="KW-0028">Amino-acid biosynthesis</keyword>
<dbReference type="GO" id="GO:0009085">
    <property type="term" value="P:lysine biosynthetic process"/>
    <property type="evidence" value="ECO:0007669"/>
    <property type="project" value="UniProtKB-KW"/>
</dbReference>
<dbReference type="NCBIfam" id="TIGR00674">
    <property type="entry name" value="dapA"/>
    <property type="match status" value="1"/>
</dbReference>
<dbReference type="Gene3D" id="3.20.20.70">
    <property type="entry name" value="Aldolase class I"/>
    <property type="match status" value="1"/>
</dbReference>
<dbReference type="PANTHER" id="PTHR12128">
    <property type="entry name" value="DIHYDRODIPICOLINATE SYNTHASE"/>
    <property type="match status" value="1"/>
</dbReference>
<name>A0ABD3PE22_9STRA</name>
<dbReference type="AlphaFoldDB" id="A0ABD3PE22"/>
<feature type="chain" id="PRO_5044783777" description="4-hydroxy-tetrahydrodipicolinate synthase" evidence="15">
    <location>
        <begin position="19"/>
        <end position="308"/>
    </location>
</feature>
<dbReference type="Proteomes" id="UP001530400">
    <property type="component" value="Unassembled WGS sequence"/>
</dbReference>
<dbReference type="SUPFAM" id="SSF51569">
    <property type="entry name" value="Aldolase"/>
    <property type="match status" value="1"/>
</dbReference>
<feature type="signal peptide" evidence="15">
    <location>
        <begin position="1"/>
        <end position="18"/>
    </location>
</feature>
<dbReference type="CDD" id="cd00950">
    <property type="entry name" value="DHDPS"/>
    <property type="match status" value="1"/>
</dbReference>
<dbReference type="SMART" id="SM01130">
    <property type="entry name" value="DHDPS"/>
    <property type="match status" value="1"/>
</dbReference>
<evidence type="ECO:0000313" key="16">
    <source>
        <dbReference type="EMBL" id="KAL3786041.1"/>
    </source>
</evidence>
<keyword evidence="17" id="KW-1185">Reference proteome</keyword>
<feature type="binding site" evidence="14">
    <location>
        <position position="89"/>
    </location>
    <ligand>
        <name>pyruvate</name>
        <dbReference type="ChEBI" id="CHEBI:15361"/>
    </ligand>
</feature>
<evidence type="ECO:0000256" key="1">
    <source>
        <dbReference type="ARBA" id="ARBA00003294"/>
    </source>
</evidence>
<keyword evidence="10" id="KW-0704">Schiff base</keyword>
<comment type="function">
    <text evidence="1">Catalyzes the condensation of (S)-aspartate-beta-semialdehyde [(S)-ASA] and pyruvate to 4-hydroxy-tetrahydrodipicolinate (HTPA).</text>
</comment>
<keyword evidence="15" id="KW-0732">Signal</keyword>
<dbReference type="EC" id="4.3.3.7" evidence="4"/>
<dbReference type="InterPro" id="IPR020625">
    <property type="entry name" value="Schiff_base-form_aldolases_AS"/>
</dbReference>
<evidence type="ECO:0000256" key="3">
    <source>
        <dbReference type="ARBA" id="ARBA00007592"/>
    </source>
</evidence>
<gene>
    <name evidence="16" type="ORF">ACHAWO_013510</name>
</gene>
<evidence type="ECO:0000256" key="2">
    <source>
        <dbReference type="ARBA" id="ARBA00005120"/>
    </source>
</evidence>
<dbReference type="InterPro" id="IPR005263">
    <property type="entry name" value="DapA"/>
</dbReference>
<dbReference type="EMBL" id="JALLPJ020000668">
    <property type="protein sequence ID" value="KAL3786041.1"/>
    <property type="molecule type" value="Genomic_DNA"/>
</dbReference>
<evidence type="ECO:0000256" key="11">
    <source>
        <dbReference type="ARBA" id="ARBA00047836"/>
    </source>
</evidence>
<dbReference type="GO" id="GO:0019877">
    <property type="term" value="P:diaminopimelate biosynthetic process"/>
    <property type="evidence" value="ECO:0007669"/>
    <property type="project" value="UniProtKB-KW"/>
</dbReference>
<keyword evidence="5" id="KW-0963">Cytoplasm</keyword>
<keyword evidence="7" id="KW-0220">Diaminopimelate biosynthesis</keyword>
<dbReference type="PIRSF" id="PIRSF001365">
    <property type="entry name" value="DHDPS"/>
    <property type="match status" value="1"/>
</dbReference>
<sequence>MLFRSMLTVLALSESINAFTTQSINVQSGYNTALRASNANEIIPMRQGSSCAIITPMTNDGTIDINSLRNLLQFHVASGTDNLCILGTTGEASVLSMEERAKVLQVAVEEVKGKIPILAGTGTINPTHVKEMTLQAIDIGCDASLVVTPYYVKPPQRGLIKHFTDAADLGLPVVMYNIPGRAKVDLTPESTAICAEHENIVGLKDATGDLDRVEKIRSLVGDKSHLLLFSGDDASSPEFVMRGGDGCISVTANVAPAEVHDVMMAALNGDEQLVRKINEPLLGLHKNLFLECEFITSLVVVELLGCDT</sequence>
<evidence type="ECO:0000256" key="15">
    <source>
        <dbReference type="SAM" id="SignalP"/>
    </source>
</evidence>
<feature type="active site" description="Schiff-base intermediate with substrate" evidence="13">
    <location>
        <position position="204"/>
    </location>
</feature>
<dbReference type="Pfam" id="PF00701">
    <property type="entry name" value="DHDPS"/>
    <property type="match status" value="1"/>
</dbReference>
<comment type="catalytic activity">
    <reaction evidence="11">
        <text>L-aspartate 4-semialdehyde + pyruvate = (2S,4S)-4-hydroxy-2,3,4,5-tetrahydrodipicolinate + H2O + H(+)</text>
        <dbReference type="Rhea" id="RHEA:34171"/>
        <dbReference type="ChEBI" id="CHEBI:15361"/>
        <dbReference type="ChEBI" id="CHEBI:15377"/>
        <dbReference type="ChEBI" id="CHEBI:15378"/>
        <dbReference type="ChEBI" id="CHEBI:67139"/>
        <dbReference type="ChEBI" id="CHEBI:537519"/>
        <dbReference type="EC" id="4.3.3.7"/>
    </reaction>
</comment>
<dbReference type="HAMAP" id="MF_00418">
    <property type="entry name" value="DapA"/>
    <property type="match status" value="1"/>
</dbReference>
<comment type="caution">
    <text evidence="16">The sequence shown here is derived from an EMBL/GenBank/DDBJ whole genome shotgun (WGS) entry which is preliminary data.</text>
</comment>
<feature type="active site" description="Proton donor/acceptor" evidence="13">
    <location>
        <position position="176"/>
    </location>
</feature>
<evidence type="ECO:0000256" key="4">
    <source>
        <dbReference type="ARBA" id="ARBA00012086"/>
    </source>
</evidence>
<keyword evidence="9 12" id="KW-0456">Lyase</keyword>
<dbReference type="InterPro" id="IPR013785">
    <property type="entry name" value="Aldolase_TIM"/>
</dbReference>
<dbReference type="PROSITE" id="PS00666">
    <property type="entry name" value="DHDPS_2"/>
    <property type="match status" value="1"/>
</dbReference>
<keyword evidence="8" id="KW-0457">Lysine biosynthesis</keyword>
<evidence type="ECO:0000256" key="14">
    <source>
        <dbReference type="PIRSR" id="PIRSR001365-2"/>
    </source>
</evidence>
<proteinExistence type="inferred from homology"/>
<evidence type="ECO:0000256" key="6">
    <source>
        <dbReference type="ARBA" id="ARBA00022605"/>
    </source>
</evidence>
<evidence type="ECO:0000256" key="12">
    <source>
        <dbReference type="PIRNR" id="PIRNR001365"/>
    </source>
</evidence>
<evidence type="ECO:0000256" key="8">
    <source>
        <dbReference type="ARBA" id="ARBA00023154"/>
    </source>
</evidence>
<evidence type="ECO:0000256" key="5">
    <source>
        <dbReference type="ARBA" id="ARBA00022490"/>
    </source>
</evidence>
<dbReference type="InterPro" id="IPR002220">
    <property type="entry name" value="DapA-like"/>
</dbReference>
<evidence type="ECO:0000256" key="9">
    <source>
        <dbReference type="ARBA" id="ARBA00023239"/>
    </source>
</evidence>
<feature type="binding site" evidence="14">
    <location>
        <position position="248"/>
    </location>
    <ligand>
        <name>pyruvate</name>
        <dbReference type="ChEBI" id="CHEBI:15361"/>
    </ligand>
</feature>